<accession>A0A512IRZ0</accession>
<feature type="region of interest" description="Disordered" evidence="1">
    <location>
        <begin position="43"/>
        <end position="66"/>
    </location>
</feature>
<protein>
    <submittedName>
        <fullName evidence="2">Uncharacterized protein</fullName>
    </submittedName>
</protein>
<sequence>MRAALDAAPDQTGLFEDLHVFGGGRERHRERMGEFTHTTLTAKQGMDHGAPGRIGEGMEQSVEVGR</sequence>
<reference evidence="2 3" key="1">
    <citation type="submission" date="2019-07" db="EMBL/GenBank/DDBJ databases">
        <title>Whole genome shotgun sequence of Methylobacterium haplocladii NBRC 107714.</title>
        <authorList>
            <person name="Hosoyama A."/>
            <person name="Uohara A."/>
            <person name="Ohji S."/>
            <person name="Ichikawa N."/>
        </authorList>
    </citation>
    <scope>NUCLEOTIDE SEQUENCE [LARGE SCALE GENOMIC DNA]</scope>
    <source>
        <strain evidence="2 3">NBRC 107714</strain>
    </source>
</reference>
<evidence type="ECO:0000256" key="1">
    <source>
        <dbReference type="SAM" id="MobiDB-lite"/>
    </source>
</evidence>
<dbReference type="EMBL" id="BJZT01000030">
    <property type="protein sequence ID" value="GEP00399.1"/>
    <property type="molecule type" value="Genomic_DNA"/>
</dbReference>
<gene>
    <name evidence="2" type="ORF">MHA02_27860</name>
</gene>
<keyword evidence="3" id="KW-1185">Reference proteome</keyword>
<proteinExistence type="predicted"/>
<dbReference type="AlphaFoldDB" id="A0A512IRZ0"/>
<evidence type="ECO:0000313" key="2">
    <source>
        <dbReference type="EMBL" id="GEP00399.1"/>
    </source>
</evidence>
<dbReference type="Proteomes" id="UP000321258">
    <property type="component" value="Unassembled WGS sequence"/>
</dbReference>
<organism evidence="2 3">
    <name type="scientific">Methylobacterium haplocladii</name>
    <dbReference type="NCBI Taxonomy" id="1176176"/>
    <lineage>
        <taxon>Bacteria</taxon>
        <taxon>Pseudomonadati</taxon>
        <taxon>Pseudomonadota</taxon>
        <taxon>Alphaproteobacteria</taxon>
        <taxon>Hyphomicrobiales</taxon>
        <taxon>Methylobacteriaceae</taxon>
        <taxon>Methylobacterium</taxon>
    </lineage>
</organism>
<name>A0A512IRZ0_9HYPH</name>
<evidence type="ECO:0000313" key="3">
    <source>
        <dbReference type="Proteomes" id="UP000321258"/>
    </source>
</evidence>
<comment type="caution">
    <text evidence="2">The sequence shown here is derived from an EMBL/GenBank/DDBJ whole genome shotgun (WGS) entry which is preliminary data.</text>
</comment>